<reference evidence="1 2" key="1">
    <citation type="journal article" date="2022" name="Plant J.">
        <title>Chromosome-level genome of Camellia lanceoleosa provides a valuable resource for understanding genome evolution and self-incompatibility.</title>
        <authorList>
            <person name="Gong W."/>
            <person name="Xiao S."/>
            <person name="Wang L."/>
            <person name="Liao Z."/>
            <person name="Chang Y."/>
            <person name="Mo W."/>
            <person name="Hu G."/>
            <person name="Li W."/>
            <person name="Zhao G."/>
            <person name="Zhu H."/>
            <person name="Hu X."/>
            <person name="Ji K."/>
            <person name="Xiang X."/>
            <person name="Song Q."/>
            <person name="Yuan D."/>
            <person name="Jin S."/>
            <person name="Zhang L."/>
        </authorList>
    </citation>
    <scope>NUCLEOTIDE SEQUENCE [LARGE SCALE GENOMIC DNA]</scope>
    <source>
        <strain evidence="1">SQ_2022a</strain>
    </source>
</reference>
<organism evidence="1 2">
    <name type="scientific">Camellia lanceoleosa</name>
    <dbReference type="NCBI Taxonomy" id="1840588"/>
    <lineage>
        <taxon>Eukaryota</taxon>
        <taxon>Viridiplantae</taxon>
        <taxon>Streptophyta</taxon>
        <taxon>Embryophyta</taxon>
        <taxon>Tracheophyta</taxon>
        <taxon>Spermatophyta</taxon>
        <taxon>Magnoliopsida</taxon>
        <taxon>eudicotyledons</taxon>
        <taxon>Gunneridae</taxon>
        <taxon>Pentapetalae</taxon>
        <taxon>asterids</taxon>
        <taxon>Ericales</taxon>
        <taxon>Theaceae</taxon>
        <taxon>Camellia</taxon>
    </lineage>
</organism>
<sequence length="280" mass="32469">MKRLDTREIFIVGKSKGNREINKRLLTLGRVINALVDHSVHVLTGRKLTTLLRDSLGGKTKTCIMAIISPSIHCLEETLSTLDYAYCAKTIKNRPEVNQKVIKSELIKDLYTQIDRLKKELHATREKNGIYIPREYYMNEEAAKKKIECMEVDSGFKNKQLMELQELYINQQQLVEELSEKLEITQVSSMRLEEFVLYRVSGGREFSVEVDAPNLVTLKTWACVRMLRIHNPCRHLEVRLFDWSITRLEKSNVRTLLGQLAEIEVLAASEWIIEVVIVYM</sequence>
<proteinExistence type="predicted"/>
<dbReference type="Proteomes" id="UP001060215">
    <property type="component" value="Chromosome 4"/>
</dbReference>
<comment type="caution">
    <text evidence="1">The sequence shown here is derived from an EMBL/GenBank/DDBJ whole genome shotgun (WGS) entry which is preliminary data.</text>
</comment>
<name>A0ACC0HP63_9ERIC</name>
<keyword evidence="2" id="KW-1185">Reference proteome</keyword>
<protein>
    <submittedName>
        <fullName evidence="1">Kinesin-like protein KIN-5D</fullName>
    </submittedName>
</protein>
<gene>
    <name evidence="1" type="ORF">LOK49_LG05G00537</name>
</gene>
<evidence type="ECO:0000313" key="1">
    <source>
        <dbReference type="EMBL" id="KAI8014473.1"/>
    </source>
</evidence>
<accession>A0ACC0HP63</accession>
<evidence type="ECO:0000313" key="2">
    <source>
        <dbReference type="Proteomes" id="UP001060215"/>
    </source>
</evidence>
<dbReference type="EMBL" id="CM045761">
    <property type="protein sequence ID" value="KAI8014473.1"/>
    <property type="molecule type" value="Genomic_DNA"/>
</dbReference>